<dbReference type="RefSeq" id="WP_187540456.1">
    <property type="nucleotide sequence ID" value="NZ_BAABJT010000001.1"/>
</dbReference>
<dbReference type="InterPro" id="IPR051599">
    <property type="entry name" value="Cell_Envelope_Assoc"/>
</dbReference>
<accession>A0A7G9SLG2</accession>
<dbReference type="AlphaFoldDB" id="A0A7G9SLG2"/>
<dbReference type="GO" id="GO:0000270">
    <property type="term" value="P:peptidoglycan metabolic process"/>
    <property type="evidence" value="ECO:0007669"/>
    <property type="project" value="TreeGrafter"/>
</dbReference>
<gene>
    <name evidence="2" type="ORF">H9L13_01635</name>
</gene>
<evidence type="ECO:0000259" key="1">
    <source>
        <dbReference type="Pfam" id="PF02698"/>
    </source>
</evidence>
<evidence type="ECO:0000313" key="2">
    <source>
        <dbReference type="EMBL" id="QNN68687.1"/>
    </source>
</evidence>
<dbReference type="GO" id="GO:0043164">
    <property type="term" value="P:Gram-negative-bacterium-type cell wall biogenesis"/>
    <property type="evidence" value="ECO:0007669"/>
    <property type="project" value="TreeGrafter"/>
</dbReference>
<dbReference type="InterPro" id="IPR014729">
    <property type="entry name" value="Rossmann-like_a/b/a_fold"/>
</dbReference>
<dbReference type="Gene3D" id="3.40.50.620">
    <property type="entry name" value="HUPs"/>
    <property type="match status" value="1"/>
</dbReference>
<sequence length="178" mass="19938">MIARAFSLLLLIYAIGFMAFAFTLGKPAKADARTTDAVVVLTGGSGRLEHAVDVLRDGKAERLLVAGADPSVTKADIARRLGSRARNVRSAIDLGSESVDTRSNAEEAARWLQKNRYDSLRLITSDWHMRRARYEFRRVLGQDFDMITDAVRSEPSFLTLFGEYNKFVLRRVAVWADI</sequence>
<dbReference type="CDD" id="cd06259">
    <property type="entry name" value="YdcF-like"/>
    <property type="match status" value="1"/>
</dbReference>
<name>A0A7G9SLG2_9SPHN</name>
<dbReference type="PANTHER" id="PTHR30336:SF4">
    <property type="entry name" value="ENVELOPE BIOGENESIS FACTOR ELYC"/>
    <property type="match status" value="1"/>
</dbReference>
<reference evidence="2 3" key="1">
    <citation type="submission" date="2020-08" db="EMBL/GenBank/DDBJ databases">
        <title>Genome sequence of Sphingomonas lutea KCTC 23642T.</title>
        <authorList>
            <person name="Hyun D.-W."/>
            <person name="Bae J.-W."/>
        </authorList>
    </citation>
    <scope>NUCLEOTIDE SEQUENCE [LARGE SCALE GENOMIC DNA]</scope>
    <source>
        <strain evidence="2 3">KCTC 23642</strain>
    </source>
</reference>
<dbReference type="Proteomes" id="UP000515971">
    <property type="component" value="Chromosome"/>
</dbReference>
<dbReference type="InterPro" id="IPR003848">
    <property type="entry name" value="DUF218"/>
</dbReference>
<feature type="domain" description="DUF218" evidence="1">
    <location>
        <begin position="36"/>
        <end position="143"/>
    </location>
</feature>
<proteinExistence type="predicted"/>
<organism evidence="2 3">
    <name type="scientific">Sphingomonas lutea</name>
    <dbReference type="NCBI Taxonomy" id="1045317"/>
    <lineage>
        <taxon>Bacteria</taxon>
        <taxon>Pseudomonadati</taxon>
        <taxon>Pseudomonadota</taxon>
        <taxon>Alphaproteobacteria</taxon>
        <taxon>Sphingomonadales</taxon>
        <taxon>Sphingomonadaceae</taxon>
        <taxon>Sphingomonas</taxon>
    </lineage>
</organism>
<evidence type="ECO:0000313" key="3">
    <source>
        <dbReference type="Proteomes" id="UP000515971"/>
    </source>
</evidence>
<dbReference type="GO" id="GO:0005886">
    <property type="term" value="C:plasma membrane"/>
    <property type="evidence" value="ECO:0007669"/>
    <property type="project" value="TreeGrafter"/>
</dbReference>
<dbReference type="EMBL" id="CP060718">
    <property type="protein sequence ID" value="QNN68687.1"/>
    <property type="molecule type" value="Genomic_DNA"/>
</dbReference>
<protein>
    <submittedName>
        <fullName evidence="2">YdcF family protein</fullName>
    </submittedName>
</protein>
<keyword evidence="3" id="KW-1185">Reference proteome</keyword>
<dbReference type="PANTHER" id="PTHR30336">
    <property type="entry name" value="INNER MEMBRANE PROTEIN, PROBABLE PERMEASE"/>
    <property type="match status" value="1"/>
</dbReference>
<dbReference type="Pfam" id="PF02698">
    <property type="entry name" value="DUF218"/>
    <property type="match status" value="1"/>
</dbReference>
<dbReference type="KEGG" id="slut:H9L13_01635"/>